<dbReference type="KEGG" id="nyu:D7D52_26185"/>
<reference evidence="1 2" key="1">
    <citation type="submission" date="2018-09" db="EMBL/GenBank/DDBJ databases">
        <title>Nocardia yunnanensis sp. nov., an actinomycete isolated from a soil sample.</title>
        <authorList>
            <person name="Zhang J."/>
        </authorList>
    </citation>
    <scope>NUCLEOTIDE SEQUENCE [LARGE SCALE GENOMIC DNA]</scope>
    <source>
        <strain evidence="1 2">CFHS0054</strain>
    </source>
</reference>
<evidence type="ECO:0000313" key="1">
    <source>
        <dbReference type="EMBL" id="AYF76723.1"/>
    </source>
</evidence>
<accession>A0A386ZHQ3</accession>
<dbReference type="SUPFAM" id="SSF52540">
    <property type="entry name" value="P-loop containing nucleoside triphosphate hydrolases"/>
    <property type="match status" value="1"/>
</dbReference>
<dbReference type="Gene3D" id="3.40.50.300">
    <property type="entry name" value="P-loop containing nucleotide triphosphate hydrolases"/>
    <property type="match status" value="1"/>
</dbReference>
<keyword evidence="1" id="KW-0808">Transferase</keyword>
<dbReference type="Proteomes" id="UP000267164">
    <property type="component" value="Chromosome"/>
</dbReference>
<dbReference type="GO" id="GO:0016740">
    <property type="term" value="F:transferase activity"/>
    <property type="evidence" value="ECO:0007669"/>
    <property type="project" value="UniProtKB-KW"/>
</dbReference>
<proteinExistence type="predicted"/>
<dbReference type="EMBL" id="CP032568">
    <property type="protein sequence ID" value="AYF76723.1"/>
    <property type="molecule type" value="Genomic_DNA"/>
</dbReference>
<gene>
    <name evidence="1" type="ORF">D7D52_26185</name>
</gene>
<protein>
    <submittedName>
        <fullName evidence="1">Phosphotransferase</fullName>
    </submittedName>
</protein>
<name>A0A386ZHQ3_9NOCA</name>
<dbReference type="AlphaFoldDB" id="A0A386ZHQ3"/>
<evidence type="ECO:0000313" key="2">
    <source>
        <dbReference type="Proteomes" id="UP000267164"/>
    </source>
</evidence>
<keyword evidence="2" id="KW-1185">Reference proteome</keyword>
<dbReference type="OrthoDB" id="9811893at2"/>
<dbReference type="RefSeq" id="WP_120740504.1">
    <property type="nucleotide sequence ID" value="NZ_CP032568.1"/>
</dbReference>
<organism evidence="1 2">
    <name type="scientific">Nocardia yunnanensis</name>
    <dbReference type="NCBI Taxonomy" id="2382165"/>
    <lineage>
        <taxon>Bacteria</taxon>
        <taxon>Bacillati</taxon>
        <taxon>Actinomycetota</taxon>
        <taxon>Actinomycetes</taxon>
        <taxon>Mycobacteriales</taxon>
        <taxon>Nocardiaceae</taxon>
        <taxon>Nocardia</taxon>
    </lineage>
</organism>
<dbReference type="Pfam" id="PF13671">
    <property type="entry name" value="AAA_33"/>
    <property type="match status" value="1"/>
</dbReference>
<sequence length="177" mass="19354">MPAPVYLITGIQAAGKSTVAQALAERLPRSAHIRGDTFRRFVVSGREEMSPNPSPEALAQLRLRHRLAAQTADTYAAEGFTAIIQDVVLGDMLPYLISQIQTNPLYVIVLAPTPESVAQREAARAKSAYGTFTVADLDTGLRKITPRLGLWLDSSNLTVNETVDEILSRAEPQKNKR</sequence>
<dbReference type="InterPro" id="IPR027417">
    <property type="entry name" value="P-loop_NTPase"/>
</dbReference>